<proteinExistence type="predicted"/>
<keyword evidence="1" id="KW-0812">Transmembrane</keyword>
<feature type="transmembrane region" description="Helical" evidence="1">
    <location>
        <begin position="305"/>
        <end position="329"/>
    </location>
</feature>
<gene>
    <name evidence="2" type="ORF">Fcan01_19240</name>
</gene>
<evidence type="ECO:0000256" key="1">
    <source>
        <dbReference type="SAM" id="Phobius"/>
    </source>
</evidence>
<protein>
    <recommendedName>
        <fullName evidence="4">Odorant receptor</fullName>
    </recommendedName>
</protein>
<sequence>MYHDEAFKHLHRAIRVIQRSCFWKAYCFDLDVKKKHAISLENGPKYRNFQTLCNIFMFFLAPAFLSRSFILFTSPERETSTSTCVTFAVTLVVTGFVPLAWNLRQPSGTKKYVDVYEATLRLEKHFEALCQDFDLNPTSLQACKTCTKLMNSFFFGFDYIAPLMFTIISFTHASPVYATLKSFRNFERFGTLYSSFVLIISGIPTAIGGLFLMATMGTCFLISAYGVVCVYVWTFGIVPTTETFGLPFTTAIHMHNCLRYVAILHSELARDFVTICLHHAALVVLATVGMYNIIIELAKGNEMSVMLICICVGLISVAVMLEIFSIYFIGISSKESKRFVREMRRKYGDRYRQTVLKSLLPNCINLEVVSSVDTLKNGIQMEYFINYFTRVTENTFNIRPTLYVVAEEVGPSA</sequence>
<feature type="transmembrane region" description="Helical" evidence="1">
    <location>
        <begin position="220"/>
        <end position="238"/>
    </location>
</feature>
<dbReference type="EMBL" id="LNIX01000016">
    <property type="protein sequence ID" value="OXA45992.1"/>
    <property type="molecule type" value="Genomic_DNA"/>
</dbReference>
<accession>A0A226DKB2</accession>
<feature type="transmembrane region" description="Helical" evidence="1">
    <location>
        <begin position="192"/>
        <end position="214"/>
    </location>
</feature>
<dbReference type="AlphaFoldDB" id="A0A226DKB2"/>
<reference evidence="2 3" key="1">
    <citation type="submission" date="2015-12" db="EMBL/GenBank/DDBJ databases">
        <title>The genome of Folsomia candida.</title>
        <authorList>
            <person name="Faddeeva A."/>
            <person name="Derks M.F."/>
            <person name="Anvar Y."/>
            <person name="Smit S."/>
            <person name="Van Straalen N."/>
            <person name="Roelofs D."/>
        </authorList>
    </citation>
    <scope>NUCLEOTIDE SEQUENCE [LARGE SCALE GENOMIC DNA]</scope>
    <source>
        <strain evidence="2 3">VU population</strain>
        <tissue evidence="2">Whole body</tissue>
    </source>
</reference>
<feature type="transmembrane region" description="Helical" evidence="1">
    <location>
        <begin position="159"/>
        <end position="180"/>
    </location>
</feature>
<feature type="transmembrane region" description="Helical" evidence="1">
    <location>
        <begin position="84"/>
        <end position="101"/>
    </location>
</feature>
<feature type="transmembrane region" description="Helical" evidence="1">
    <location>
        <begin position="272"/>
        <end position="293"/>
    </location>
</feature>
<evidence type="ECO:0000313" key="3">
    <source>
        <dbReference type="Proteomes" id="UP000198287"/>
    </source>
</evidence>
<evidence type="ECO:0008006" key="4">
    <source>
        <dbReference type="Google" id="ProtNLM"/>
    </source>
</evidence>
<comment type="caution">
    <text evidence="2">The sequence shown here is derived from an EMBL/GenBank/DDBJ whole genome shotgun (WGS) entry which is preliminary data.</text>
</comment>
<feature type="transmembrane region" description="Helical" evidence="1">
    <location>
        <begin position="49"/>
        <end position="72"/>
    </location>
</feature>
<keyword evidence="3" id="KW-1185">Reference proteome</keyword>
<keyword evidence="1" id="KW-0472">Membrane</keyword>
<keyword evidence="1" id="KW-1133">Transmembrane helix</keyword>
<organism evidence="2 3">
    <name type="scientific">Folsomia candida</name>
    <name type="common">Springtail</name>
    <dbReference type="NCBI Taxonomy" id="158441"/>
    <lineage>
        <taxon>Eukaryota</taxon>
        <taxon>Metazoa</taxon>
        <taxon>Ecdysozoa</taxon>
        <taxon>Arthropoda</taxon>
        <taxon>Hexapoda</taxon>
        <taxon>Collembola</taxon>
        <taxon>Entomobryomorpha</taxon>
        <taxon>Isotomoidea</taxon>
        <taxon>Isotomidae</taxon>
        <taxon>Proisotominae</taxon>
        <taxon>Folsomia</taxon>
    </lineage>
</organism>
<name>A0A226DKB2_FOLCA</name>
<evidence type="ECO:0000313" key="2">
    <source>
        <dbReference type="EMBL" id="OXA45992.1"/>
    </source>
</evidence>
<dbReference type="Proteomes" id="UP000198287">
    <property type="component" value="Unassembled WGS sequence"/>
</dbReference>